<dbReference type="InterPro" id="IPR050631">
    <property type="entry name" value="PheA/TfdB_FAD_monoxygenase"/>
</dbReference>
<dbReference type="Gene3D" id="3.30.9.10">
    <property type="entry name" value="D-Amino Acid Oxidase, subunit A, domain 2"/>
    <property type="match status" value="1"/>
</dbReference>
<dbReference type="AlphaFoldDB" id="A0A9Q9IN64"/>
<dbReference type="NCBIfam" id="NF004829">
    <property type="entry name" value="PRK06183.1-3"/>
    <property type="match status" value="1"/>
</dbReference>
<dbReference type="GO" id="GO:0019622">
    <property type="term" value="P:3-(3-hydroxy)phenylpropionate catabolic process"/>
    <property type="evidence" value="ECO:0007669"/>
    <property type="project" value="TreeGrafter"/>
</dbReference>
<evidence type="ECO:0000256" key="1">
    <source>
        <dbReference type="ARBA" id="ARBA00023002"/>
    </source>
</evidence>
<dbReference type="OrthoDB" id="3647401at2"/>
<dbReference type="InterPro" id="IPR036188">
    <property type="entry name" value="FAD/NAD-bd_sf"/>
</dbReference>
<name>A0A9Q9IN64_9ACTN</name>
<dbReference type="GO" id="GO:0071949">
    <property type="term" value="F:FAD binding"/>
    <property type="evidence" value="ECO:0007669"/>
    <property type="project" value="InterPro"/>
</dbReference>
<evidence type="ECO:0000313" key="3">
    <source>
        <dbReference type="EMBL" id="UWZ56857.1"/>
    </source>
</evidence>
<proteinExistence type="predicted"/>
<dbReference type="Pfam" id="PF01494">
    <property type="entry name" value="FAD_binding_3"/>
    <property type="match status" value="1"/>
</dbReference>
<dbReference type="EMBL" id="CP073767">
    <property type="protein sequence ID" value="UWZ56857.1"/>
    <property type="molecule type" value="Genomic_DNA"/>
</dbReference>
<dbReference type="Gene3D" id="3.50.50.60">
    <property type="entry name" value="FAD/NAD(P)-binding domain"/>
    <property type="match status" value="1"/>
</dbReference>
<dbReference type="EC" id="1.14.13.127" evidence="3"/>
<keyword evidence="4" id="KW-1185">Reference proteome</keyword>
<feature type="domain" description="FAD-binding" evidence="2">
    <location>
        <begin position="3"/>
        <end position="335"/>
    </location>
</feature>
<keyword evidence="1 3" id="KW-0560">Oxidoreductase</keyword>
<sequence>MDPVVIVGAGPVGAASAILLAQRGVPCLLLDRYSTPYPLPRAVHVDDEVMRILQQLGIAERFAAVSRPGLGLRLLDGRHRTMAEFRRDPAPGPHGWPQANMFDQPDLERLLRERVAELPLVEFRGGVTVTAVTGVTSDVATGTATCTVTCTGPAGQETLAASAVLGCDGANSTVRGLIGATLEDLGFQERWLVVDGVTDRDLDAWGGVHQVCDPRRAATFMQLGPRRYRWEFRLHDGESTLDVPALLAPWLAGAAVTVLREAEYTFRATVASTWRRGMVFLLGDAAHQTPPFIGQGLGAGLRDAHNLAWKLASGRPTLLDSYERERKPHAKAQIRLAVVAGWAMTGGQDRAASVRRVVLGAVWRLPGLKGLALRSTSPPLRGVGRGRRAGTLAPQPVVRWQGRDVPLDDVLGDGWAVLCRPGVLIRHGSARVVRVTPELDPSGALRRWMGRRRTVLLRPDRVVAGNGWTPVAQ</sequence>
<dbReference type="InterPro" id="IPR002938">
    <property type="entry name" value="FAD-bd"/>
</dbReference>
<dbReference type="SUPFAM" id="SSF51905">
    <property type="entry name" value="FAD/NAD(P)-binding domain"/>
    <property type="match status" value="1"/>
</dbReference>
<organism evidence="3 4">
    <name type="scientific">Dactylosporangium aurantiacum</name>
    <dbReference type="NCBI Taxonomy" id="35754"/>
    <lineage>
        <taxon>Bacteria</taxon>
        <taxon>Bacillati</taxon>
        <taxon>Actinomycetota</taxon>
        <taxon>Actinomycetes</taxon>
        <taxon>Micromonosporales</taxon>
        <taxon>Micromonosporaceae</taxon>
        <taxon>Dactylosporangium</taxon>
    </lineage>
</organism>
<dbReference type="GO" id="GO:0008688">
    <property type="term" value="F:3-(3-hydroxyphenyl)propionate hydroxylase activity"/>
    <property type="evidence" value="ECO:0007669"/>
    <property type="project" value="UniProtKB-EC"/>
</dbReference>
<evidence type="ECO:0000313" key="4">
    <source>
        <dbReference type="Proteomes" id="UP001058003"/>
    </source>
</evidence>
<dbReference type="PANTHER" id="PTHR43476">
    <property type="entry name" value="3-(3-HYDROXY-PHENYL)PROPIONATE/3-HYDROXYCINNAMIC ACID HYDROXYLASE"/>
    <property type="match status" value="1"/>
</dbReference>
<evidence type="ECO:0000259" key="2">
    <source>
        <dbReference type="Pfam" id="PF01494"/>
    </source>
</evidence>
<gene>
    <name evidence="3" type="ORF">Daura_12150</name>
</gene>
<accession>A0A9Q9IN64</accession>
<dbReference type="Proteomes" id="UP001058003">
    <property type="component" value="Chromosome"/>
</dbReference>
<dbReference type="PANTHER" id="PTHR43476:SF3">
    <property type="entry name" value="FAD-BINDING MONOOXYGENASE"/>
    <property type="match status" value="1"/>
</dbReference>
<protein>
    <submittedName>
        <fullName evidence="3">Bifunctional 3-(3-hydroxy-phenyl)propionate/3-hydroxycinnamic acid hydroxylase</fullName>
        <ecNumber evidence="3">1.14.13.127</ecNumber>
    </submittedName>
</protein>
<dbReference type="RefSeq" id="WP_033361071.1">
    <property type="nucleotide sequence ID" value="NZ_CP073767.1"/>
</dbReference>
<dbReference type="KEGG" id="daur:Daura_12150"/>
<dbReference type="PRINTS" id="PR00420">
    <property type="entry name" value="RNGMNOXGNASE"/>
</dbReference>
<reference evidence="3" key="1">
    <citation type="submission" date="2021-04" db="EMBL/GenBank/DDBJ databases">
        <title>Dactylosporangium aurantiacum NRRL B-8018 full assembly.</title>
        <authorList>
            <person name="Hartkoorn R.C."/>
            <person name="Beaudoing E."/>
            <person name="Hot D."/>
        </authorList>
    </citation>
    <scope>NUCLEOTIDE SEQUENCE</scope>
    <source>
        <strain evidence="3">NRRL B-8018</strain>
    </source>
</reference>